<feature type="domain" description="DUF7123" evidence="1">
    <location>
        <begin position="7"/>
        <end position="80"/>
    </location>
</feature>
<gene>
    <name evidence="2" type="ORF">DK846_09430</name>
</gene>
<dbReference type="RefSeq" id="WP_109968832.1">
    <property type="nucleotide sequence ID" value="NZ_CP176093.1"/>
</dbReference>
<proteinExistence type="predicted"/>
<evidence type="ECO:0000259" key="1">
    <source>
        <dbReference type="Pfam" id="PF23438"/>
    </source>
</evidence>
<keyword evidence="3" id="KW-1185">Reference proteome</keyword>
<name>A0A2V2MWR6_9EURY</name>
<evidence type="ECO:0000313" key="3">
    <source>
        <dbReference type="Proteomes" id="UP000245657"/>
    </source>
</evidence>
<evidence type="ECO:0000313" key="2">
    <source>
        <dbReference type="EMBL" id="PWR72342.1"/>
    </source>
</evidence>
<protein>
    <recommendedName>
        <fullName evidence="1">DUF7123 domain-containing protein</fullName>
    </recommendedName>
</protein>
<comment type="caution">
    <text evidence="2">The sequence shown here is derived from an EMBL/GenBank/DDBJ whole genome shotgun (WGS) entry which is preliminary data.</text>
</comment>
<dbReference type="Pfam" id="PF23438">
    <property type="entry name" value="DUF7123"/>
    <property type="match status" value="1"/>
</dbReference>
<dbReference type="EMBL" id="QGMY01000007">
    <property type="protein sequence ID" value="PWR72342.1"/>
    <property type="molecule type" value="Genomic_DNA"/>
</dbReference>
<dbReference type="AlphaFoldDB" id="A0A2V2MWR6"/>
<organism evidence="2 3">
    <name type="scientific">Methanospirillum lacunae</name>
    <dbReference type="NCBI Taxonomy" id="668570"/>
    <lineage>
        <taxon>Archaea</taxon>
        <taxon>Methanobacteriati</taxon>
        <taxon>Methanobacteriota</taxon>
        <taxon>Stenosarchaea group</taxon>
        <taxon>Methanomicrobia</taxon>
        <taxon>Methanomicrobiales</taxon>
        <taxon>Methanospirillaceae</taxon>
        <taxon>Methanospirillum</taxon>
    </lineage>
</organism>
<reference evidence="2 3" key="1">
    <citation type="submission" date="2018-05" db="EMBL/GenBank/DDBJ databases">
        <title>Draft genome of Methanospirillum lacunae Ki8-1.</title>
        <authorList>
            <person name="Dueholm M.S."/>
            <person name="Nielsen P.H."/>
            <person name="Bakmann L.F."/>
            <person name="Otzen D.E."/>
        </authorList>
    </citation>
    <scope>NUCLEOTIDE SEQUENCE [LARGE SCALE GENOMIC DNA]</scope>
    <source>
        <strain evidence="2 3">Ki8-1</strain>
    </source>
</reference>
<dbReference type="InterPro" id="IPR055547">
    <property type="entry name" value="DUF7123"/>
</dbReference>
<dbReference type="OrthoDB" id="259485at2157"/>
<accession>A0A2V2MWR6</accession>
<sequence length="83" mass="9628">MLLHARFNNNYNDRQICLIEYLKDRIRSGRGFFKSKYIARELGLSSKEVGTNMAILAETCPDFTIERYSYSNSTTWLVTPVQA</sequence>
<dbReference type="GeneID" id="97547932"/>
<dbReference type="Proteomes" id="UP000245657">
    <property type="component" value="Unassembled WGS sequence"/>
</dbReference>